<comment type="caution">
    <text evidence="1">The sequence shown here is derived from an EMBL/GenBank/DDBJ whole genome shotgun (WGS) entry which is preliminary data.</text>
</comment>
<proteinExistence type="predicted"/>
<dbReference type="RefSeq" id="WP_275577072.1">
    <property type="nucleotide sequence ID" value="NZ_JAFBCM010000001.1"/>
</dbReference>
<accession>A0ABV7YR83</accession>
<dbReference type="EMBL" id="JBHRZH010000051">
    <property type="protein sequence ID" value="MFC3766380.1"/>
    <property type="molecule type" value="Genomic_DNA"/>
</dbReference>
<sequence>MATSPSTEVIVVGAVAWATEESDAFDAVRSALAEWCGQPATVAH</sequence>
<evidence type="ECO:0000313" key="2">
    <source>
        <dbReference type="Proteomes" id="UP001595699"/>
    </source>
</evidence>
<dbReference type="Proteomes" id="UP001595699">
    <property type="component" value="Unassembled WGS sequence"/>
</dbReference>
<protein>
    <submittedName>
        <fullName evidence="1">Uncharacterized protein</fullName>
    </submittedName>
</protein>
<evidence type="ECO:0000313" key="1">
    <source>
        <dbReference type="EMBL" id="MFC3766380.1"/>
    </source>
</evidence>
<keyword evidence="2" id="KW-1185">Reference proteome</keyword>
<reference evidence="2" key="1">
    <citation type="journal article" date="2019" name="Int. J. Syst. Evol. Microbiol.">
        <title>The Global Catalogue of Microorganisms (GCM) 10K type strain sequencing project: providing services to taxonomists for standard genome sequencing and annotation.</title>
        <authorList>
            <consortium name="The Broad Institute Genomics Platform"/>
            <consortium name="The Broad Institute Genome Sequencing Center for Infectious Disease"/>
            <person name="Wu L."/>
            <person name="Ma J."/>
        </authorList>
    </citation>
    <scope>NUCLEOTIDE SEQUENCE [LARGE SCALE GENOMIC DNA]</scope>
    <source>
        <strain evidence="2">CGMCC 4.7241</strain>
    </source>
</reference>
<gene>
    <name evidence="1" type="ORF">ACFOUW_36510</name>
</gene>
<organism evidence="1 2">
    <name type="scientific">Tenggerimyces flavus</name>
    <dbReference type="NCBI Taxonomy" id="1708749"/>
    <lineage>
        <taxon>Bacteria</taxon>
        <taxon>Bacillati</taxon>
        <taxon>Actinomycetota</taxon>
        <taxon>Actinomycetes</taxon>
        <taxon>Propionibacteriales</taxon>
        <taxon>Nocardioidaceae</taxon>
        <taxon>Tenggerimyces</taxon>
    </lineage>
</organism>
<name>A0ABV7YR83_9ACTN</name>